<evidence type="ECO:0000256" key="1">
    <source>
        <dbReference type="SAM" id="MobiDB-lite"/>
    </source>
</evidence>
<gene>
    <name evidence="2" type="ORF">ARALYDRAFT_901418</name>
</gene>
<dbReference type="AlphaFoldDB" id="D7LE62"/>
<sequence>MPVEPDAKINKKKTLIHLSRRHRFRSLADEPPFPATLNSQHKPFAPPLSL</sequence>
<dbReference type="Proteomes" id="UP000008694">
    <property type="component" value="Unassembled WGS sequence"/>
</dbReference>
<name>D7LE62_ARALL</name>
<reference evidence="3" key="1">
    <citation type="journal article" date="2011" name="Nat. Genet.">
        <title>The Arabidopsis lyrata genome sequence and the basis of rapid genome size change.</title>
        <authorList>
            <person name="Hu T.T."/>
            <person name="Pattyn P."/>
            <person name="Bakker E.G."/>
            <person name="Cao J."/>
            <person name="Cheng J.-F."/>
            <person name="Clark R.M."/>
            <person name="Fahlgren N."/>
            <person name="Fawcett J.A."/>
            <person name="Grimwood J."/>
            <person name="Gundlach H."/>
            <person name="Haberer G."/>
            <person name="Hollister J.D."/>
            <person name="Ossowski S."/>
            <person name="Ottilar R.P."/>
            <person name="Salamov A.A."/>
            <person name="Schneeberger K."/>
            <person name="Spannagl M."/>
            <person name="Wang X."/>
            <person name="Yang L."/>
            <person name="Nasrallah M.E."/>
            <person name="Bergelson J."/>
            <person name="Carrington J.C."/>
            <person name="Gaut B.S."/>
            <person name="Schmutz J."/>
            <person name="Mayer K.F.X."/>
            <person name="Van de Peer Y."/>
            <person name="Grigoriev I.V."/>
            <person name="Nordborg M."/>
            <person name="Weigel D."/>
            <person name="Guo Y.-L."/>
        </authorList>
    </citation>
    <scope>NUCLEOTIDE SEQUENCE [LARGE SCALE GENOMIC DNA]</scope>
    <source>
        <strain evidence="3">cv. MN47</strain>
    </source>
</reference>
<evidence type="ECO:0000313" key="2">
    <source>
        <dbReference type="EMBL" id="EFH57064.1"/>
    </source>
</evidence>
<keyword evidence="3" id="KW-1185">Reference proteome</keyword>
<evidence type="ECO:0000313" key="3">
    <source>
        <dbReference type="Proteomes" id="UP000008694"/>
    </source>
</evidence>
<proteinExistence type="predicted"/>
<dbReference type="EMBL" id="GL348716">
    <property type="protein sequence ID" value="EFH57064.1"/>
    <property type="molecule type" value="Genomic_DNA"/>
</dbReference>
<dbReference type="HOGENOM" id="CLU_3127036_0_0_1"/>
<accession>D7LE62</accession>
<dbReference type="Gramene" id="scaffold_400919.1">
    <property type="protein sequence ID" value="scaffold_400919.1"/>
    <property type="gene ID" value="scaffold_400919.1"/>
</dbReference>
<feature type="region of interest" description="Disordered" evidence="1">
    <location>
        <begin position="27"/>
        <end position="50"/>
    </location>
</feature>
<organism evidence="3">
    <name type="scientific">Arabidopsis lyrata subsp. lyrata</name>
    <name type="common">Lyre-leaved rock-cress</name>
    <dbReference type="NCBI Taxonomy" id="81972"/>
    <lineage>
        <taxon>Eukaryota</taxon>
        <taxon>Viridiplantae</taxon>
        <taxon>Streptophyta</taxon>
        <taxon>Embryophyta</taxon>
        <taxon>Tracheophyta</taxon>
        <taxon>Spermatophyta</taxon>
        <taxon>Magnoliopsida</taxon>
        <taxon>eudicotyledons</taxon>
        <taxon>Gunneridae</taxon>
        <taxon>Pentapetalae</taxon>
        <taxon>rosids</taxon>
        <taxon>malvids</taxon>
        <taxon>Brassicales</taxon>
        <taxon>Brassicaceae</taxon>
        <taxon>Camelineae</taxon>
        <taxon>Arabidopsis</taxon>
    </lineage>
</organism>
<protein>
    <submittedName>
        <fullName evidence="2">Predicted protein</fullName>
    </submittedName>
</protein>